<dbReference type="GO" id="GO:0016020">
    <property type="term" value="C:membrane"/>
    <property type="evidence" value="ECO:0007669"/>
    <property type="project" value="UniProtKB-SubCell"/>
</dbReference>
<dbReference type="KEGG" id="lgi:LOTGIDRAFT_173366"/>
<dbReference type="GeneID" id="20242352"/>
<evidence type="ECO:0000259" key="5">
    <source>
        <dbReference type="Pfam" id="PF01094"/>
    </source>
</evidence>
<dbReference type="Gene3D" id="3.40.50.2300">
    <property type="match status" value="2"/>
</dbReference>
<sequence length="174" mass="20385">MRVQYIYNKLKESSVNGKIEIGFRRIEDINKAHSDLRRLDRFYEPDATKNVILDLSSQDAYRKILKQIPEVGMNREGYNYLMGTLDMLSLNLSRFRHGGVNITGFQLVNHTSGSVRKFLSNWTSLESNVWPGAGTPVLDCKRIRDEYKDREICIYKQDKRVMMEKYVITNKIKQ</sequence>
<protein>
    <recommendedName>
        <fullName evidence="5">Receptor ligand binding region domain-containing protein</fullName>
    </recommendedName>
</protein>
<dbReference type="CTD" id="20242352"/>
<evidence type="ECO:0000313" key="7">
    <source>
        <dbReference type="Proteomes" id="UP000030746"/>
    </source>
</evidence>
<evidence type="ECO:0000313" key="6">
    <source>
        <dbReference type="EMBL" id="ESP00207.1"/>
    </source>
</evidence>
<dbReference type="AlphaFoldDB" id="V4B1L1"/>
<evidence type="ECO:0000256" key="2">
    <source>
        <dbReference type="ARBA" id="ARBA00022692"/>
    </source>
</evidence>
<evidence type="ECO:0000256" key="1">
    <source>
        <dbReference type="ARBA" id="ARBA00004370"/>
    </source>
</evidence>
<keyword evidence="2" id="KW-0812">Transmembrane</keyword>
<dbReference type="InterPro" id="IPR001828">
    <property type="entry name" value="ANF_lig-bd_rcpt"/>
</dbReference>
<keyword evidence="7" id="KW-1185">Reference proteome</keyword>
<name>V4B1L1_LOTGI</name>
<dbReference type="EMBL" id="KB200814">
    <property type="protein sequence ID" value="ESP00207.1"/>
    <property type="molecule type" value="Genomic_DNA"/>
</dbReference>
<evidence type="ECO:0000256" key="3">
    <source>
        <dbReference type="ARBA" id="ARBA00022989"/>
    </source>
</evidence>
<gene>
    <name evidence="6" type="ORF">LOTGIDRAFT_173366</name>
</gene>
<organism evidence="6 7">
    <name type="scientific">Lottia gigantea</name>
    <name type="common">Giant owl limpet</name>
    <dbReference type="NCBI Taxonomy" id="225164"/>
    <lineage>
        <taxon>Eukaryota</taxon>
        <taxon>Metazoa</taxon>
        <taxon>Spiralia</taxon>
        <taxon>Lophotrochozoa</taxon>
        <taxon>Mollusca</taxon>
        <taxon>Gastropoda</taxon>
        <taxon>Patellogastropoda</taxon>
        <taxon>Lottioidea</taxon>
        <taxon>Lottiidae</taxon>
        <taxon>Lottia</taxon>
    </lineage>
</organism>
<evidence type="ECO:0000256" key="4">
    <source>
        <dbReference type="ARBA" id="ARBA00023136"/>
    </source>
</evidence>
<dbReference type="HOGENOM" id="CLU_1541839_0_0_1"/>
<dbReference type="Proteomes" id="UP000030746">
    <property type="component" value="Unassembled WGS sequence"/>
</dbReference>
<dbReference type="STRING" id="225164.V4B1L1"/>
<dbReference type="InterPro" id="IPR028082">
    <property type="entry name" value="Peripla_BP_I"/>
</dbReference>
<dbReference type="OMA" id="SAELKCM"/>
<proteinExistence type="predicted"/>
<feature type="domain" description="Receptor ligand binding region" evidence="5">
    <location>
        <begin position="19"/>
        <end position="130"/>
    </location>
</feature>
<keyword evidence="4" id="KW-0472">Membrane</keyword>
<dbReference type="Pfam" id="PF01094">
    <property type="entry name" value="ANF_receptor"/>
    <property type="match status" value="1"/>
</dbReference>
<reference evidence="6 7" key="1">
    <citation type="journal article" date="2013" name="Nature">
        <title>Insights into bilaterian evolution from three spiralian genomes.</title>
        <authorList>
            <person name="Simakov O."/>
            <person name="Marletaz F."/>
            <person name="Cho S.J."/>
            <person name="Edsinger-Gonzales E."/>
            <person name="Havlak P."/>
            <person name="Hellsten U."/>
            <person name="Kuo D.H."/>
            <person name="Larsson T."/>
            <person name="Lv J."/>
            <person name="Arendt D."/>
            <person name="Savage R."/>
            <person name="Osoegawa K."/>
            <person name="de Jong P."/>
            <person name="Grimwood J."/>
            <person name="Chapman J.A."/>
            <person name="Shapiro H."/>
            <person name="Aerts A."/>
            <person name="Otillar R.P."/>
            <person name="Terry A.Y."/>
            <person name="Boore J.L."/>
            <person name="Grigoriev I.V."/>
            <person name="Lindberg D.R."/>
            <person name="Seaver E.C."/>
            <person name="Weisblat D.A."/>
            <person name="Putnam N.H."/>
            <person name="Rokhsar D.S."/>
        </authorList>
    </citation>
    <scope>NUCLEOTIDE SEQUENCE [LARGE SCALE GENOMIC DNA]</scope>
</reference>
<keyword evidence="3" id="KW-1133">Transmembrane helix</keyword>
<dbReference type="OrthoDB" id="5984008at2759"/>
<dbReference type="RefSeq" id="XP_009049092.1">
    <property type="nucleotide sequence ID" value="XM_009050844.1"/>
</dbReference>
<accession>V4B1L1</accession>
<comment type="subcellular location">
    <subcellularLocation>
        <location evidence="1">Membrane</location>
    </subcellularLocation>
</comment>
<dbReference type="SUPFAM" id="SSF53822">
    <property type="entry name" value="Periplasmic binding protein-like I"/>
    <property type="match status" value="1"/>
</dbReference>